<feature type="domain" description="HTH iclR-type" evidence="4">
    <location>
        <begin position="18"/>
        <end position="80"/>
    </location>
</feature>
<name>A0A4R4TG89_9ACTN</name>
<dbReference type="Gene3D" id="1.10.10.10">
    <property type="entry name" value="Winged helix-like DNA-binding domain superfamily/Winged helix DNA-binding domain"/>
    <property type="match status" value="1"/>
</dbReference>
<dbReference type="Gene3D" id="3.30.450.40">
    <property type="match status" value="1"/>
</dbReference>
<dbReference type="InterPro" id="IPR036390">
    <property type="entry name" value="WH_DNA-bd_sf"/>
</dbReference>
<evidence type="ECO:0000313" key="7">
    <source>
        <dbReference type="Proteomes" id="UP000295345"/>
    </source>
</evidence>
<dbReference type="Pfam" id="PF01614">
    <property type="entry name" value="IclR_C"/>
    <property type="match status" value="1"/>
</dbReference>
<organism evidence="6 7">
    <name type="scientific">Streptomyces hainanensis</name>
    <dbReference type="NCBI Taxonomy" id="402648"/>
    <lineage>
        <taxon>Bacteria</taxon>
        <taxon>Bacillati</taxon>
        <taxon>Actinomycetota</taxon>
        <taxon>Actinomycetes</taxon>
        <taxon>Kitasatosporales</taxon>
        <taxon>Streptomycetaceae</taxon>
        <taxon>Streptomyces</taxon>
    </lineage>
</organism>
<dbReference type="Proteomes" id="UP000295345">
    <property type="component" value="Unassembled WGS sequence"/>
</dbReference>
<dbReference type="PANTHER" id="PTHR30136">
    <property type="entry name" value="HELIX-TURN-HELIX TRANSCRIPTIONAL REGULATOR, ICLR FAMILY"/>
    <property type="match status" value="1"/>
</dbReference>
<dbReference type="SMART" id="SM00346">
    <property type="entry name" value="HTH_ICLR"/>
    <property type="match status" value="1"/>
</dbReference>
<evidence type="ECO:0000256" key="3">
    <source>
        <dbReference type="ARBA" id="ARBA00023163"/>
    </source>
</evidence>
<dbReference type="EMBL" id="SMKI01000072">
    <property type="protein sequence ID" value="TDC76631.1"/>
    <property type="molecule type" value="Genomic_DNA"/>
</dbReference>
<evidence type="ECO:0000256" key="2">
    <source>
        <dbReference type="ARBA" id="ARBA00023125"/>
    </source>
</evidence>
<dbReference type="RefSeq" id="WP_132817450.1">
    <property type="nucleotide sequence ID" value="NZ_SMKI01000072.1"/>
</dbReference>
<dbReference type="InterPro" id="IPR005471">
    <property type="entry name" value="Tscrpt_reg_IclR_N"/>
</dbReference>
<accession>A0A4R4TG89</accession>
<dbReference type="OrthoDB" id="9807558at2"/>
<dbReference type="InterPro" id="IPR014757">
    <property type="entry name" value="Tscrpt_reg_IclR_C"/>
</dbReference>
<proteinExistence type="predicted"/>
<keyword evidence="1" id="KW-0805">Transcription regulation</keyword>
<protein>
    <submittedName>
        <fullName evidence="6">IclR family transcriptional regulator</fullName>
    </submittedName>
</protein>
<comment type="caution">
    <text evidence="6">The sequence shown here is derived from an EMBL/GenBank/DDBJ whole genome shotgun (WGS) entry which is preliminary data.</text>
</comment>
<dbReference type="PANTHER" id="PTHR30136:SF39">
    <property type="entry name" value="TRANSCRIPTIONAL REGULATORY PROTEIN"/>
    <property type="match status" value="1"/>
</dbReference>
<evidence type="ECO:0000256" key="1">
    <source>
        <dbReference type="ARBA" id="ARBA00023015"/>
    </source>
</evidence>
<dbReference type="GO" id="GO:0003677">
    <property type="term" value="F:DNA binding"/>
    <property type="evidence" value="ECO:0007669"/>
    <property type="project" value="UniProtKB-KW"/>
</dbReference>
<dbReference type="PROSITE" id="PS51078">
    <property type="entry name" value="ICLR_ED"/>
    <property type="match status" value="1"/>
</dbReference>
<evidence type="ECO:0000313" key="6">
    <source>
        <dbReference type="EMBL" id="TDC76631.1"/>
    </source>
</evidence>
<dbReference type="AlphaFoldDB" id="A0A4R4TG89"/>
<dbReference type="InterPro" id="IPR050707">
    <property type="entry name" value="HTH_MetabolicPath_Reg"/>
</dbReference>
<reference evidence="6 7" key="1">
    <citation type="submission" date="2019-03" db="EMBL/GenBank/DDBJ databases">
        <title>Draft genome sequences of novel Actinobacteria.</title>
        <authorList>
            <person name="Sahin N."/>
            <person name="Ay H."/>
            <person name="Saygin H."/>
        </authorList>
    </citation>
    <scope>NUCLEOTIDE SEQUENCE [LARGE SCALE GENOMIC DNA]</scope>
    <source>
        <strain evidence="6 7">DSM 41900</strain>
    </source>
</reference>
<dbReference type="SUPFAM" id="SSF55781">
    <property type="entry name" value="GAF domain-like"/>
    <property type="match status" value="1"/>
</dbReference>
<keyword evidence="2" id="KW-0238">DNA-binding</keyword>
<dbReference type="InterPro" id="IPR029016">
    <property type="entry name" value="GAF-like_dom_sf"/>
</dbReference>
<dbReference type="SUPFAM" id="SSF46785">
    <property type="entry name" value="Winged helix' DNA-binding domain"/>
    <property type="match status" value="1"/>
</dbReference>
<evidence type="ECO:0000259" key="5">
    <source>
        <dbReference type="PROSITE" id="PS51078"/>
    </source>
</evidence>
<feature type="domain" description="IclR-ED" evidence="5">
    <location>
        <begin position="81"/>
        <end position="261"/>
    </location>
</feature>
<sequence length="271" mass="28794">MTAPEENAVESAGRPSGVQSIDRAMAVLAAFSRARPVLGISELARHTDLTRGTTHRLVSALAAHGMLVQVPNSTTYSLGPRLLGLAEAARAQLSLDVQAPPIMSWLRDQTGETVGLHILDALPSRRTIAQVESLHPLRRTYTDLGAALPPHLGSPGKVLLAYAPGTLTHDVLADLRRSDPAEVEEVTSALEQVRHDGYAISIEERVKGVVALAVPVRDHNEAVVAALTVSIPAVRAGRPELVAMVPLAREAAARLSRRLGHDPNRSDPEGG</sequence>
<dbReference type="GO" id="GO:0045892">
    <property type="term" value="P:negative regulation of DNA-templated transcription"/>
    <property type="evidence" value="ECO:0007669"/>
    <property type="project" value="TreeGrafter"/>
</dbReference>
<dbReference type="PROSITE" id="PS51077">
    <property type="entry name" value="HTH_ICLR"/>
    <property type="match status" value="1"/>
</dbReference>
<gene>
    <name evidence="6" type="ORF">E1283_09245</name>
</gene>
<keyword evidence="7" id="KW-1185">Reference proteome</keyword>
<evidence type="ECO:0000259" key="4">
    <source>
        <dbReference type="PROSITE" id="PS51077"/>
    </source>
</evidence>
<dbReference type="GO" id="GO:0003700">
    <property type="term" value="F:DNA-binding transcription factor activity"/>
    <property type="evidence" value="ECO:0007669"/>
    <property type="project" value="TreeGrafter"/>
</dbReference>
<dbReference type="Pfam" id="PF09339">
    <property type="entry name" value="HTH_IclR"/>
    <property type="match status" value="1"/>
</dbReference>
<keyword evidence="3" id="KW-0804">Transcription</keyword>
<dbReference type="InterPro" id="IPR036388">
    <property type="entry name" value="WH-like_DNA-bd_sf"/>
</dbReference>